<evidence type="ECO:0000313" key="1">
    <source>
        <dbReference type="EMBL" id="SJM92601.1"/>
    </source>
</evidence>
<name>A0A1R4H998_9GAMM</name>
<evidence type="ECO:0000313" key="2">
    <source>
        <dbReference type="Proteomes" id="UP000195667"/>
    </source>
</evidence>
<accession>A0A1R4H998</accession>
<dbReference type="Proteomes" id="UP000195667">
    <property type="component" value="Unassembled WGS sequence"/>
</dbReference>
<organism evidence="1 2">
    <name type="scientific">Crenothrix polyspora</name>
    <dbReference type="NCBI Taxonomy" id="360316"/>
    <lineage>
        <taxon>Bacteria</taxon>
        <taxon>Pseudomonadati</taxon>
        <taxon>Pseudomonadota</taxon>
        <taxon>Gammaproteobacteria</taxon>
        <taxon>Methylococcales</taxon>
        <taxon>Crenotrichaceae</taxon>
        <taxon>Crenothrix</taxon>
    </lineage>
</organism>
<dbReference type="AlphaFoldDB" id="A0A1R4H998"/>
<keyword evidence="2" id="KW-1185">Reference proteome</keyword>
<dbReference type="EMBL" id="FUKI01000105">
    <property type="protein sequence ID" value="SJM92601.1"/>
    <property type="molecule type" value="Genomic_DNA"/>
</dbReference>
<proteinExistence type="predicted"/>
<gene>
    <name evidence="1" type="ORF">CRENPOLYSF1_300046</name>
</gene>
<protein>
    <submittedName>
        <fullName evidence="1">Uncharacterized protein</fullName>
    </submittedName>
</protein>
<reference evidence="2" key="1">
    <citation type="submission" date="2017-02" db="EMBL/GenBank/DDBJ databases">
        <authorList>
            <person name="Daims H."/>
        </authorList>
    </citation>
    <scope>NUCLEOTIDE SEQUENCE [LARGE SCALE GENOMIC DNA]</scope>
</reference>
<sequence>MPYVATQRSMNLLIVALFHTIIQRTHASMFVINGSIINAPQSSCFYLLRNSKSLGRL</sequence>